<dbReference type="PANTHER" id="PTHR11614">
    <property type="entry name" value="PHOSPHOLIPASE-RELATED"/>
    <property type="match status" value="1"/>
</dbReference>
<dbReference type="InterPro" id="IPR051044">
    <property type="entry name" value="MAG_DAG_Lipase"/>
</dbReference>
<accession>E6LDG1</accession>
<dbReference type="eggNOG" id="COG2267">
    <property type="taxonomic scope" value="Bacteria"/>
</dbReference>
<dbReference type="InterPro" id="IPR029058">
    <property type="entry name" value="AB_hydrolase_fold"/>
</dbReference>
<gene>
    <name evidence="2" type="ORF">HMPREF9088_0401</name>
</gene>
<keyword evidence="3" id="KW-1185">Reference proteome</keyword>
<dbReference type="Proteomes" id="UP000010296">
    <property type="component" value="Unassembled WGS sequence"/>
</dbReference>
<dbReference type="ESTHER" id="9ente-e6ldg1">
    <property type="family name" value="Monoglyceridelipase_lysophospholip"/>
</dbReference>
<dbReference type="HOGENOM" id="CLU_026209_1_0_9"/>
<reference evidence="2 3" key="1">
    <citation type="submission" date="2010-12" db="EMBL/GenBank/DDBJ databases">
        <authorList>
            <person name="Muzny D."/>
            <person name="Qin X."/>
            <person name="Deng J."/>
            <person name="Jiang H."/>
            <person name="Liu Y."/>
            <person name="Qu J."/>
            <person name="Song X.-Z."/>
            <person name="Zhang L."/>
            <person name="Thornton R."/>
            <person name="Coyle M."/>
            <person name="Francisco L."/>
            <person name="Jackson L."/>
            <person name="Javaid M."/>
            <person name="Korchina V."/>
            <person name="Kovar C."/>
            <person name="Mata R."/>
            <person name="Mathew T."/>
            <person name="Ngo R."/>
            <person name="Nguyen L."/>
            <person name="Nguyen N."/>
            <person name="Okwuonu G."/>
            <person name="Ongeri F."/>
            <person name="Pham C."/>
            <person name="Simmons D."/>
            <person name="Wilczek-Boney K."/>
            <person name="Hale W."/>
            <person name="Jakkamsetti A."/>
            <person name="Pham P."/>
            <person name="Ruth R."/>
            <person name="San Lucas F."/>
            <person name="Warren J."/>
            <person name="Zhang J."/>
            <person name="Zhao Z."/>
            <person name="Zhou C."/>
            <person name="Zhu D."/>
            <person name="Lee S."/>
            <person name="Bess C."/>
            <person name="Blankenburg K."/>
            <person name="Forbes L."/>
            <person name="Fu Q."/>
            <person name="Gubbala S."/>
            <person name="Hirani K."/>
            <person name="Jayaseelan J.C."/>
            <person name="Lara F."/>
            <person name="Munidasa M."/>
            <person name="Palculict T."/>
            <person name="Patil S."/>
            <person name="Pu L.-L."/>
            <person name="Saada N."/>
            <person name="Tang L."/>
            <person name="Weissenberger G."/>
            <person name="Zhu Y."/>
            <person name="Hemphill L."/>
            <person name="Shang Y."/>
            <person name="Youmans B."/>
            <person name="Ayvaz T."/>
            <person name="Ross M."/>
            <person name="Santibanez J."/>
            <person name="Aqrawi P."/>
            <person name="Gross S."/>
            <person name="Joshi V."/>
            <person name="Fowler G."/>
            <person name="Nazareth L."/>
            <person name="Reid J."/>
            <person name="Worley K."/>
            <person name="Petrosino J."/>
            <person name="Highlander S."/>
            <person name="Gibbs R."/>
        </authorList>
    </citation>
    <scope>NUCLEOTIDE SEQUENCE [LARGE SCALE GENOMIC DNA]</scope>
    <source>
        <strain evidence="3">DSM 15952 / CCUG 50447 / LMG 22039 / TP 1.5</strain>
    </source>
</reference>
<evidence type="ECO:0000313" key="3">
    <source>
        <dbReference type="Proteomes" id="UP000010296"/>
    </source>
</evidence>
<dbReference type="SUPFAM" id="SSF53474">
    <property type="entry name" value="alpha/beta-Hydrolases"/>
    <property type="match status" value="1"/>
</dbReference>
<evidence type="ECO:0000259" key="1">
    <source>
        <dbReference type="Pfam" id="PF12146"/>
    </source>
</evidence>
<dbReference type="GO" id="GO:0016787">
    <property type="term" value="F:hydrolase activity"/>
    <property type="evidence" value="ECO:0007669"/>
    <property type="project" value="UniProtKB-KW"/>
</dbReference>
<dbReference type="PATRIC" id="fig|888064.11.peg.1780"/>
<name>E6LDG1_ENTI1</name>
<dbReference type="GeneID" id="302706658"/>
<dbReference type="Gene3D" id="3.40.50.1820">
    <property type="entry name" value="alpha/beta hydrolase"/>
    <property type="match status" value="1"/>
</dbReference>
<evidence type="ECO:0000313" key="2">
    <source>
        <dbReference type="EMBL" id="EFU74835.1"/>
    </source>
</evidence>
<sequence>MKQVCWVRSSDGCHQLKMNHWLPEQAPKATVQLVHGMVEHIDRYEDFAKYLMSAGYAVIGHDHLGHGDSVQDEAEYGYFADREGHRFLIDDVQRVNEQVRAKYPKLPHVLLGHSMGSLVVRDYLIKYPNETFVGCIMMGTTYEPLLKMTAALLASQTFIRLRGPKYRSAILDNLAFNGFNRHFRPARTTKDWLSRDERQVDAYLQDPKNQFTFTVKAYQDLFYLTKEASSPKKLKQINPQLPFLFISGEEDPVGHYGKSVHACAKQIAKNGNPVTLRMIHQARHEILNEQNASFVYREIKEWINFQCLAANQN</sequence>
<dbReference type="AlphaFoldDB" id="E6LDG1"/>
<feature type="domain" description="Serine aminopeptidase S33" evidence="1">
    <location>
        <begin position="26"/>
        <end position="291"/>
    </location>
</feature>
<proteinExistence type="predicted"/>
<organism evidence="2 3">
    <name type="scientific">Enterococcus italicus (strain DSM 15952 / CCUG 50447 / LMG 22039 / TP 1.5)</name>
    <dbReference type="NCBI Taxonomy" id="888064"/>
    <lineage>
        <taxon>Bacteria</taxon>
        <taxon>Bacillati</taxon>
        <taxon>Bacillota</taxon>
        <taxon>Bacilli</taxon>
        <taxon>Lactobacillales</taxon>
        <taxon>Enterococcaceae</taxon>
        <taxon>Enterococcus</taxon>
    </lineage>
</organism>
<dbReference type="EMBL" id="AEPV01000012">
    <property type="protein sequence ID" value="EFU74835.1"/>
    <property type="molecule type" value="Genomic_DNA"/>
</dbReference>
<dbReference type="RefSeq" id="WP_007207422.1">
    <property type="nucleotide sequence ID" value="NZ_GL622241.1"/>
</dbReference>
<protein>
    <submittedName>
        <fullName evidence="2">Hydrolase, alpha/beta domain protein</fullName>
    </submittedName>
</protein>
<dbReference type="STRING" id="888064.HMPREF9088_0401"/>
<dbReference type="Pfam" id="PF12146">
    <property type="entry name" value="Hydrolase_4"/>
    <property type="match status" value="1"/>
</dbReference>
<comment type="caution">
    <text evidence="2">The sequence shown here is derived from an EMBL/GenBank/DDBJ whole genome shotgun (WGS) entry which is preliminary data.</text>
</comment>
<keyword evidence="2" id="KW-0378">Hydrolase</keyword>
<dbReference type="InterPro" id="IPR022742">
    <property type="entry name" value="Hydrolase_4"/>
</dbReference>